<evidence type="ECO:0000313" key="2">
    <source>
        <dbReference type="EMBL" id="MCD2114717.1"/>
    </source>
</evidence>
<name>A0AAW4XP73_RHORH</name>
<proteinExistence type="predicted"/>
<gene>
    <name evidence="2" type="ORF">LQ384_26810</name>
</gene>
<dbReference type="RefSeq" id="WP_230792725.1">
    <property type="nucleotide sequence ID" value="NZ_JAJNCO010000027.1"/>
</dbReference>
<dbReference type="Proteomes" id="UP001198630">
    <property type="component" value="Unassembled WGS sequence"/>
</dbReference>
<organism evidence="2 3">
    <name type="scientific">Rhodococcus rhodochrous</name>
    <dbReference type="NCBI Taxonomy" id="1829"/>
    <lineage>
        <taxon>Bacteria</taxon>
        <taxon>Bacillati</taxon>
        <taxon>Actinomycetota</taxon>
        <taxon>Actinomycetes</taxon>
        <taxon>Mycobacteriales</taxon>
        <taxon>Nocardiaceae</taxon>
        <taxon>Rhodococcus</taxon>
    </lineage>
</organism>
<evidence type="ECO:0000256" key="1">
    <source>
        <dbReference type="SAM" id="MobiDB-lite"/>
    </source>
</evidence>
<sequence length="112" mass="12320">MSGSAISHNASGTKRRDNSSTTDHIMHHNPLRPHETRFKQTFAPIVLRCVALGLPRILLDGGPETVEILTMMLADVRSGEAWAKQWADLTAPKLIGVLSERLDRRGTQAPTP</sequence>
<reference evidence="2" key="1">
    <citation type="submission" date="2021-11" db="EMBL/GenBank/DDBJ databases">
        <title>Development of a sustainable strategy for remediation of hydrocarbon-contaminated territories based on the waste exchange concept.</title>
        <authorList>
            <person name="Elkin A."/>
        </authorList>
    </citation>
    <scope>NUCLEOTIDE SEQUENCE</scope>
    <source>
        <strain evidence="2">IEGM 757</strain>
    </source>
</reference>
<dbReference type="EMBL" id="JAJNCO010000027">
    <property type="protein sequence ID" value="MCD2114717.1"/>
    <property type="molecule type" value="Genomic_DNA"/>
</dbReference>
<dbReference type="AlphaFoldDB" id="A0AAW4XP73"/>
<feature type="compositionally biased region" description="Polar residues" evidence="1">
    <location>
        <begin position="1"/>
        <end position="12"/>
    </location>
</feature>
<protein>
    <submittedName>
        <fullName evidence="2">Uncharacterized protein</fullName>
    </submittedName>
</protein>
<evidence type="ECO:0000313" key="3">
    <source>
        <dbReference type="Proteomes" id="UP001198630"/>
    </source>
</evidence>
<feature type="region of interest" description="Disordered" evidence="1">
    <location>
        <begin position="1"/>
        <end position="35"/>
    </location>
</feature>
<comment type="caution">
    <text evidence="2">The sequence shown here is derived from an EMBL/GenBank/DDBJ whole genome shotgun (WGS) entry which is preliminary data.</text>
</comment>
<accession>A0AAW4XP73</accession>